<gene>
    <name evidence="1" type="ORF">JHL17_16055</name>
</gene>
<reference evidence="2" key="1">
    <citation type="submission" date="2021-01" db="EMBL/GenBank/DDBJ databases">
        <title>Genome public.</title>
        <authorList>
            <person name="Liu C."/>
            <person name="Sun Q."/>
        </authorList>
    </citation>
    <scope>NUCLEOTIDE SEQUENCE [LARGE SCALE GENOMIC DNA]</scope>
    <source>
        <strain evidence="2">YIM B02556</strain>
    </source>
</reference>
<organism evidence="1 2">
    <name type="scientific">Azospirillum endophyticum</name>
    <dbReference type="NCBI Taxonomy" id="2800326"/>
    <lineage>
        <taxon>Bacteria</taxon>
        <taxon>Pseudomonadati</taxon>
        <taxon>Pseudomonadota</taxon>
        <taxon>Alphaproteobacteria</taxon>
        <taxon>Rhodospirillales</taxon>
        <taxon>Azospirillaceae</taxon>
        <taxon>Azospirillum</taxon>
    </lineage>
</organism>
<comment type="caution">
    <text evidence="1">The sequence shown here is derived from an EMBL/GenBank/DDBJ whole genome shotgun (WGS) entry which is preliminary data.</text>
</comment>
<name>A0ABS1F678_9PROT</name>
<evidence type="ECO:0000313" key="2">
    <source>
        <dbReference type="Proteomes" id="UP000652760"/>
    </source>
</evidence>
<dbReference type="EMBL" id="JAENHM010000047">
    <property type="protein sequence ID" value="MBK1838931.1"/>
    <property type="molecule type" value="Genomic_DNA"/>
</dbReference>
<dbReference type="RefSeq" id="WP_200194554.1">
    <property type="nucleotide sequence ID" value="NZ_JAENHM010000047.1"/>
</dbReference>
<feature type="non-terminal residue" evidence="1">
    <location>
        <position position="1"/>
    </location>
</feature>
<proteinExistence type="predicted"/>
<evidence type="ECO:0000313" key="1">
    <source>
        <dbReference type="EMBL" id="MBK1838931.1"/>
    </source>
</evidence>
<dbReference type="Proteomes" id="UP000652760">
    <property type="component" value="Unassembled WGS sequence"/>
</dbReference>
<keyword evidence="2" id="KW-1185">Reference proteome</keyword>
<protein>
    <submittedName>
        <fullName evidence="1">Uncharacterized protein</fullName>
    </submittedName>
</protein>
<accession>A0ABS1F678</accession>
<sequence length="123" mass="12903">RLISIASGRNPSAGRVLHQSPLAWLSEIAIGNSFTELERRSPASLLEDAAHARQHADDALKAFGQALEEIQMIASGAIGPNCGAGPELVRIAGYAETALDMIRRLGGCQPAATSDEAERADAL</sequence>